<gene>
    <name evidence="1" type="ORF">E2C01_022410</name>
</gene>
<name>A0A5B7E6Z6_PORTR</name>
<protein>
    <submittedName>
        <fullName evidence="1">Uncharacterized protein</fullName>
    </submittedName>
</protein>
<keyword evidence="2" id="KW-1185">Reference proteome</keyword>
<organism evidence="1 2">
    <name type="scientific">Portunus trituberculatus</name>
    <name type="common">Swimming crab</name>
    <name type="synonym">Neptunus trituberculatus</name>
    <dbReference type="NCBI Taxonomy" id="210409"/>
    <lineage>
        <taxon>Eukaryota</taxon>
        <taxon>Metazoa</taxon>
        <taxon>Ecdysozoa</taxon>
        <taxon>Arthropoda</taxon>
        <taxon>Crustacea</taxon>
        <taxon>Multicrustacea</taxon>
        <taxon>Malacostraca</taxon>
        <taxon>Eumalacostraca</taxon>
        <taxon>Eucarida</taxon>
        <taxon>Decapoda</taxon>
        <taxon>Pleocyemata</taxon>
        <taxon>Brachyura</taxon>
        <taxon>Eubrachyura</taxon>
        <taxon>Portunoidea</taxon>
        <taxon>Portunidae</taxon>
        <taxon>Portuninae</taxon>
        <taxon>Portunus</taxon>
    </lineage>
</organism>
<accession>A0A5B7E6Z6</accession>
<dbReference type="EMBL" id="VSRR010002030">
    <property type="protein sequence ID" value="MPC29189.1"/>
    <property type="molecule type" value="Genomic_DNA"/>
</dbReference>
<sequence>MAILTVRNPMGFIRRLPEGFTTTTSPFQEFPTSRLEVIILPFSLSSSQVNILLLRIRSFYQSRFLICLLTSIRPGNP</sequence>
<evidence type="ECO:0000313" key="2">
    <source>
        <dbReference type="Proteomes" id="UP000324222"/>
    </source>
</evidence>
<dbReference type="AlphaFoldDB" id="A0A5B7E6Z6"/>
<evidence type="ECO:0000313" key="1">
    <source>
        <dbReference type="EMBL" id="MPC29189.1"/>
    </source>
</evidence>
<comment type="caution">
    <text evidence="1">The sequence shown here is derived from an EMBL/GenBank/DDBJ whole genome shotgun (WGS) entry which is preliminary data.</text>
</comment>
<reference evidence="1 2" key="1">
    <citation type="submission" date="2019-05" db="EMBL/GenBank/DDBJ databases">
        <title>Another draft genome of Portunus trituberculatus and its Hox gene families provides insights of decapod evolution.</title>
        <authorList>
            <person name="Jeong J.-H."/>
            <person name="Song I."/>
            <person name="Kim S."/>
            <person name="Choi T."/>
            <person name="Kim D."/>
            <person name="Ryu S."/>
            <person name="Kim W."/>
        </authorList>
    </citation>
    <scope>NUCLEOTIDE SEQUENCE [LARGE SCALE GENOMIC DNA]</scope>
    <source>
        <tissue evidence="1">Muscle</tissue>
    </source>
</reference>
<proteinExistence type="predicted"/>
<dbReference type="Proteomes" id="UP000324222">
    <property type="component" value="Unassembled WGS sequence"/>
</dbReference>